<reference evidence="3 4" key="1">
    <citation type="submission" date="2020-06" db="EMBL/GenBank/DDBJ databases">
        <title>Genome mining for natural products.</title>
        <authorList>
            <person name="Zhang B."/>
            <person name="Shi J."/>
            <person name="Ge H."/>
        </authorList>
    </citation>
    <scope>NUCLEOTIDE SEQUENCE [LARGE SCALE GENOMIC DNA]</scope>
    <source>
        <strain evidence="3 4">NA02069</strain>
    </source>
</reference>
<sequence length="299" mass="32141">MCATHTECVLHVLWGDVLDVPEEVGEAGEAPDAPVVPVAPAAPAAEDTTGSAEGPGPSEEPAAARPRRRGRTALLLAAAVVLGLVGGACGGYLVQADREPTKLPPLSQPVVEQAEGEAEPLSAAVDRRLRTEGDLRKLLLPRPKGTRDVVSETGGDGWLDLADFAETYEEPGEVFGDLITDEYRRGAVAGWRTGTTSSVEIHLVQFRQEQAMAAVTHADDGHYWAEKESNTRSWAVPGTGDGMAYVHDSPEREAGYLPVYTAEAHAWRGDIAMDIWVYDTRPISKEKIMDLAKRQVGRL</sequence>
<dbReference type="AlphaFoldDB" id="A0A7H8TRZ9"/>
<protein>
    <submittedName>
        <fullName evidence="3">Uncharacterized protein</fullName>
    </submittedName>
</protein>
<gene>
    <name evidence="3" type="ORF">HUT05_26190</name>
</gene>
<feature type="region of interest" description="Disordered" evidence="1">
    <location>
        <begin position="42"/>
        <end position="67"/>
    </location>
</feature>
<keyword evidence="2" id="KW-1133">Transmembrane helix</keyword>
<evidence type="ECO:0000313" key="4">
    <source>
        <dbReference type="Proteomes" id="UP000509418"/>
    </source>
</evidence>
<keyword evidence="4" id="KW-1185">Reference proteome</keyword>
<name>A0A7H8TRZ9_STRCX</name>
<evidence type="ECO:0000256" key="1">
    <source>
        <dbReference type="SAM" id="MobiDB-lite"/>
    </source>
</evidence>
<keyword evidence="2" id="KW-0812">Transmembrane</keyword>
<proteinExistence type="predicted"/>
<feature type="transmembrane region" description="Helical" evidence="2">
    <location>
        <begin position="73"/>
        <end position="94"/>
    </location>
</feature>
<keyword evidence="2" id="KW-0472">Membrane</keyword>
<dbReference type="Proteomes" id="UP000509418">
    <property type="component" value="Chromosome"/>
</dbReference>
<accession>A0A7H8TRZ9</accession>
<organism evidence="3 4">
    <name type="scientific">Streptomyces chartreusis</name>
    <dbReference type="NCBI Taxonomy" id="1969"/>
    <lineage>
        <taxon>Bacteria</taxon>
        <taxon>Bacillati</taxon>
        <taxon>Actinomycetota</taxon>
        <taxon>Actinomycetes</taxon>
        <taxon>Kitasatosporales</taxon>
        <taxon>Streptomycetaceae</taxon>
        <taxon>Streptomyces</taxon>
    </lineage>
</organism>
<evidence type="ECO:0000313" key="3">
    <source>
        <dbReference type="EMBL" id="QKZ24960.1"/>
    </source>
</evidence>
<dbReference type="EMBL" id="CP056041">
    <property type="protein sequence ID" value="QKZ24960.1"/>
    <property type="molecule type" value="Genomic_DNA"/>
</dbReference>
<feature type="compositionally biased region" description="Low complexity" evidence="1">
    <location>
        <begin position="42"/>
        <end position="64"/>
    </location>
</feature>
<evidence type="ECO:0000256" key="2">
    <source>
        <dbReference type="SAM" id="Phobius"/>
    </source>
</evidence>